<keyword evidence="1" id="KW-0472">Membrane</keyword>
<comment type="caution">
    <text evidence="2">The sequence shown here is derived from an EMBL/GenBank/DDBJ whole genome shotgun (WGS) entry which is preliminary data.</text>
</comment>
<evidence type="ECO:0000313" key="3">
    <source>
        <dbReference type="Proteomes" id="UP001497623"/>
    </source>
</evidence>
<name>A0AAV2SMT0_MEGNR</name>
<dbReference type="AlphaFoldDB" id="A0AAV2SMT0"/>
<organism evidence="2 3">
    <name type="scientific">Meganyctiphanes norvegica</name>
    <name type="common">Northern krill</name>
    <name type="synonym">Thysanopoda norvegica</name>
    <dbReference type="NCBI Taxonomy" id="48144"/>
    <lineage>
        <taxon>Eukaryota</taxon>
        <taxon>Metazoa</taxon>
        <taxon>Ecdysozoa</taxon>
        <taxon>Arthropoda</taxon>
        <taxon>Crustacea</taxon>
        <taxon>Multicrustacea</taxon>
        <taxon>Malacostraca</taxon>
        <taxon>Eumalacostraca</taxon>
        <taxon>Eucarida</taxon>
        <taxon>Euphausiacea</taxon>
        <taxon>Euphausiidae</taxon>
        <taxon>Meganyctiphanes</taxon>
    </lineage>
</organism>
<proteinExistence type="predicted"/>
<reference evidence="2 3" key="1">
    <citation type="submission" date="2024-05" db="EMBL/GenBank/DDBJ databases">
        <authorList>
            <person name="Wallberg A."/>
        </authorList>
    </citation>
    <scope>NUCLEOTIDE SEQUENCE [LARGE SCALE GENOMIC DNA]</scope>
</reference>
<gene>
    <name evidence="2" type="ORF">MNOR_LOCUS38733</name>
</gene>
<evidence type="ECO:0000256" key="1">
    <source>
        <dbReference type="SAM" id="Phobius"/>
    </source>
</evidence>
<dbReference type="EMBL" id="CAXKWB010091356">
    <property type="protein sequence ID" value="CAL4216035.1"/>
    <property type="molecule type" value="Genomic_DNA"/>
</dbReference>
<sequence length="100" mass="11581">LVTLVALIYFLPSLIFLMYYKMIIPRGSLVTLAALIKFSHNVCPLIDLQKYYSVKMHCYIGRIDMVVGGMLEWKCHQTSITPIYKVGSTITDYKKLVFIW</sequence>
<dbReference type="Proteomes" id="UP001497623">
    <property type="component" value="Unassembled WGS sequence"/>
</dbReference>
<feature type="non-terminal residue" evidence="2">
    <location>
        <position position="1"/>
    </location>
</feature>
<evidence type="ECO:0000313" key="2">
    <source>
        <dbReference type="EMBL" id="CAL4216035.1"/>
    </source>
</evidence>
<keyword evidence="3" id="KW-1185">Reference proteome</keyword>
<keyword evidence="1" id="KW-0812">Transmembrane</keyword>
<accession>A0AAV2SMT0</accession>
<protein>
    <submittedName>
        <fullName evidence="2">Uncharacterized protein</fullName>
    </submittedName>
</protein>
<keyword evidence="1" id="KW-1133">Transmembrane helix</keyword>
<feature type="transmembrane region" description="Helical" evidence="1">
    <location>
        <begin position="6"/>
        <end position="24"/>
    </location>
</feature>